<dbReference type="EMBL" id="DF933829">
    <property type="protein sequence ID" value="GAM37876.1"/>
    <property type="molecule type" value="Genomic_DNA"/>
</dbReference>
<dbReference type="Proteomes" id="UP000053095">
    <property type="component" value="Unassembled WGS sequence"/>
</dbReference>
<gene>
    <name evidence="1" type="ORF">TCE0_033f08165</name>
</gene>
<accession>A0A6V8H9Z2</accession>
<protein>
    <submittedName>
        <fullName evidence="1">Uncharacterized protein</fullName>
    </submittedName>
</protein>
<dbReference type="AlphaFoldDB" id="A0A6V8H9Z2"/>
<evidence type="ECO:0000313" key="2">
    <source>
        <dbReference type="Proteomes" id="UP000053095"/>
    </source>
</evidence>
<keyword evidence="2" id="KW-1185">Reference proteome</keyword>
<sequence>MASKTPTTRTDSQSLQFDEKWLRISVFIPRTKYTDPTNLQDLEKFKTFLSDRVKPNWAGLIGWYGWRIEDFGSPKSTWMPMEGDITYSMILRFSADKVKGVSRKDVSEIAEHRFHKHACSEVKVVEYGDASVDMLVGLEGSSTKEPKRERKMAFGMLPPELSCFYHTGRCSCG</sequence>
<name>A0A6V8H9Z2_TALPI</name>
<reference evidence="2" key="1">
    <citation type="journal article" date="2015" name="Genome Announc.">
        <title>Draft genome sequence of Talaromyces cellulolyticus strain Y-94, a source of lignocellulosic biomass-degrading enzymes.</title>
        <authorList>
            <person name="Fujii T."/>
            <person name="Koike H."/>
            <person name="Sawayama S."/>
            <person name="Yano S."/>
            <person name="Inoue H."/>
        </authorList>
    </citation>
    <scope>NUCLEOTIDE SEQUENCE [LARGE SCALE GENOMIC DNA]</scope>
    <source>
        <strain evidence="2">Y-94</strain>
    </source>
</reference>
<organism evidence="1 2">
    <name type="scientific">Talaromyces pinophilus</name>
    <name type="common">Penicillium pinophilum</name>
    <dbReference type="NCBI Taxonomy" id="128442"/>
    <lineage>
        <taxon>Eukaryota</taxon>
        <taxon>Fungi</taxon>
        <taxon>Dikarya</taxon>
        <taxon>Ascomycota</taxon>
        <taxon>Pezizomycotina</taxon>
        <taxon>Eurotiomycetes</taxon>
        <taxon>Eurotiomycetidae</taxon>
        <taxon>Eurotiales</taxon>
        <taxon>Trichocomaceae</taxon>
        <taxon>Talaromyces</taxon>
        <taxon>Talaromyces sect. Talaromyces</taxon>
    </lineage>
</organism>
<comment type="caution">
    <text evidence="1">The sequence shown here is derived from an EMBL/GenBank/DDBJ whole genome shotgun (WGS) entry which is preliminary data.</text>
</comment>
<evidence type="ECO:0000313" key="1">
    <source>
        <dbReference type="EMBL" id="GAM37876.1"/>
    </source>
</evidence>
<proteinExistence type="predicted"/>